<evidence type="ECO:0000313" key="2">
    <source>
        <dbReference type="EMBL" id="MPD04779.1"/>
    </source>
</evidence>
<dbReference type="OrthoDB" id="10254973at2759"/>
<evidence type="ECO:0000313" key="3">
    <source>
        <dbReference type="Proteomes" id="UP000324222"/>
    </source>
</evidence>
<dbReference type="AlphaFoldDB" id="A0A5B7KI31"/>
<dbReference type="GO" id="GO:0005634">
    <property type="term" value="C:nucleus"/>
    <property type="evidence" value="ECO:0007669"/>
    <property type="project" value="TreeGrafter"/>
</dbReference>
<comment type="caution">
    <text evidence="2">The sequence shown here is derived from an EMBL/GenBank/DDBJ whole genome shotgun (WGS) entry which is preliminary data.</text>
</comment>
<protein>
    <submittedName>
        <fullName evidence="2">Structural maintenance of chromosomes protein 5</fullName>
    </submittedName>
</protein>
<dbReference type="EMBL" id="VSRR010142745">
    <property type="protein sequence ID" value="MPD04779.1"/>
    <property type="molecule type" value="Genomic_DNA"/>
</dbReference>
<dbReference type="GO" id="GO:0000724">
    <property type="term" value="P:double-strand break repair via homologous recombination"/>
    <property type="evidence" value="ECO:0007669"/>
    <property type="project" value="TreeGrafter"/>
</dbReference>
<organism evidence="2 3">
    <name type="scientific">Portunus trituberculatus</name>
    <name type="common">Swimming crab</name>
    <name type="synonym">Neptunus trituberculatus</name>
    <dbReference type="NCBI Taxonomy" id="210409"/>
    <lineage>
        <taxon>Eukaryota</taxon>
        <taxon>Metazoa</taxon>
        <taxon>Ecdysozoa</taxon>
        <taxon>Arthropoda</taxon>
        <taxon>Crustacea</taxon>
        <taxon>Multicrustacea</taxon>
        <taxon>Malacostraca</taxon>
        <taxon>Eumalacostraca</taxon>
        <taxon>Eucarida</taxon>
        <taxon>Decapoda</taxon>
        <taxon>Pleocyemata</taxon>
        <taxon>Brachyura</taxon>
        <taxon>Eubrachyura</taxon>
        <taxon>Portunoidea</taxon>
        <taxon>Portunidae</taxon>
        <taxon>Portuninae</taxon>
        <taxon>Portunus</taxon>
    </lineage>
</organism>
<keyword evidence="3" id="KW-1185">Reference proteome</keyword>
<keyword evidence="1" id="KW-0175">Coiled coil</keyword>
<reference evidence="2 3" key="1">
    <citation type="submission" date="2019-05" db="EMBL/GenBank/DDBJ databases">
        <title>Another draft genome of Portunus trituberculatus and its Hox gene families provides insights of decapod evolution.</title>
        <authorList>
            <person name="Jeong J.-H."/>
            <person name="Song I."/>
            <person name="Kim S."/>
            <person name="Choi T."/>
            <person name="Kim D."/>
            <person name="Ryu S."/>
            <person name="Kim W."/>
        </authorList>
    </citation>
    <scope>NUCLEOTIDE SEQUENCE [LARGE SCALE GENOMIC DNA]</scope>
    <source>
        <tissue evidence="2">Muscle</tissue>
    </source>
</reference>
<dbReference type="PANTHER" id="PTHR45916">
    <property type="entry name" value="STRUCTURAL MAINTENANCE OF CHROMOSOMES PROTEIN 5"/>
    <property type="match status" value="1"/>
</dbReference>
<name>A0A5B7KI31_PORTR</name>
<dbReference type="GO" id="GO:0030915">
    <property type="term" value="C:Smc5-Smc6 complex"/>
    <property type="evidence" value="ECO:0007669"/>
    <property type="project" value="TreeGrafter"/>
</dbReference>
<dbReference type="PANTHER" id="PTHR45916:SF1">
    <property type="entry name" value="STRUCTURAL MAINTENANCE OF CHROMOSOMES PROTEIN 5"/>
    <property type="match status" value="1"/>
</dbReference>
<dbReference type="GO" id="GO:0003697">
    <property type="term" value="F:single-stranded DNA binding"/>
    <property type="evidence" value="ECO:0007669"/>
    <property type="project" value="TreeGrafter"/>
</dbReference>
<gene>
    <name evidence="2" type="primary">smc5_0</name>
    <name evidence="2" type="ORF">E2C01_100486</name>
</gene>
<evidence type="ECO:0000256" key="1">
    <source>
        <dbReference type="ARBA" id="ARBA00023054"/>
    </source>
</evidence>
<accession>A0A5B7KI31</accession>
<dbReference type="Proteomes" id="UP000324222">
    <property type="component" value="Unassembled WGS sequence"/>
</dbReference>
<sequence length="95" mass="10664">MLDCLEGPPAILSFLCQNYGLHNVPIGTAGNYDAVPFNVSVFYLDMHRYSRTVSRYDKQVSTSIFQVGAAKLLQIVLDQEKINELKAVIENLETQ</sequence>
<proteinExistence type="predicted"/>